<dbReference type="AlphaFoldDB" id="A0A1I7CRP8"/>
<dbReference type="OrthoDB" id="822529at2"/>
<evidence type="ECO:0000313" key="2">
    <source>
        <dbReference type="EMBL" id="SFU02147.1"/>
    </source>
</evidence>
<dbReference type="EMBL" id="FPBF01000005">
    <property type="protein sequence ID" value="SFU02147.1"/>
    <property type="molecule type" value="Genomic_DNA"/>
</dbReference>
<keyword evidence="1" id="KW-0812">Transmembrane</keyword>
<organism evidence="2 3">
    <name type="scientific">Algoriphagus locisalis</name>
    <dbReference type="NCBI Taxonomy" id="305507"/>
    <lineage>
        <taxon>Bacteria</taxon>
        <taxon>Pseudomonadati</taxon>
        <taxon>Bacteroidota</taxon>
        <taxon>Cytophagia</taxon>
        <taxon>Cytophagales</taxon>
        <taxon>Cyclobacteriaceae</taxon>
        <taxon>Algoriphagus</taxon>
    </lineage>
</organism>
<feature type="transmembrane region" description="Helical" evidence="1">
    <location>
        <begin position="12"/>
        <end position="34"/>
    </location>
</feature>
<feature type="transmembrane region" description="Helical" evidence="1">
    <location>
        <begin position="46"/>
        <end position="63"/>
    </location>
</feature>
<evidence type="ECO:0000256" key="1">
    <source>
        <dbReference type="SAM" id="Phobius"/>
    </source>
</evidence>
<dbReference type="InterPro" id="IPR019619">
    <property type="entry name" value="DUF2490"/>
</dbReference>
<proteinExistence type="predicted"/>
<reference evidence="3" key="1">
    <citation type="submission" date="2016-10" db="EMBL/GenBank/DDBJ databases">
        <authorList>
            <person name="Varghese N."/>
            <person name="Submissions S."/>
        </authorList>
    </citation>
    <scope>NUCLEOTIDE SEQUENCE [LARGE SCALE GENOMIC DNA]</scope>
    <source>
        <strain evidence="3">DSM 23445</strain>
    </source>
</reference>
<dbReference type="STRING" id="305507.SAMN04489724_3367"/>
<dbReference type="Proteomes" id="UP000199673">
    <property type="component" value="Unassembled WGS sequence"/>
</dbReference>
<keyword evidence="1" id="KW-1133">Transmembrane helix</keyword>
<dbReference type="RefSeq" id="WP_091695613.1">
    <property type="nucleotide sequence ID" value="NZ_FPBF01000005.1"/>
</dbReference>
<gene>
    <name evidence="2" type="ORF">SAMN04489724_3367</name>
</gene>
<keyword evidence="3" id="KW-1185">Reference proteome</keyword>
<protein>
    <recommendedName>
        <fullName evidence="4">DUF2490 domain-containing protein</fullName>
    </recommendedName>
</protein>
<accession>A0A1I7CRP8</accession>
<evidence type="ECO:0000313" key="3">
    <source>
        <dbReference type="Proteomes" id="UP000199673"/>
    </source>
</evidence>
<evidence type="ECO:0008006" key="4">
    <source>
        <dbReference type="Google" id="ProtNLM"/>
    </source>
</evidence>
<sequence length="306" mass="35513">MLIWKKPSVSLVIIIASGAQPVLIFMYCKLLYILFDKLALHKIAVVRNKAYLFVILIYASLAWQSSFAQTDTTAIENQQEVWPELNVYYRINDNFRIFSTLSGTKESSSSYSEGAYSIYLDYFGLKAPISKLNFVGREEQFRFRLRGGYLYSRTPPTVEDEIKSHTIRFQTSNTFSMSPKFRAYYKGKLDMVISNGDFNARYIPHLRLERDFKTEYLTFSGYTFVERYLDFQGRDLDRTRVAAGANLRVSKIIDFEIYYLYQFKNKANVPNVIAIGSRLKFYLSRKVKVSEPEADLSRPSIEGSSF</sequence>
<keyword evidence="1" id="KW-0472">Membrane</keyword>
<name>A0A1I7CRP8_9BACT</name>
<dbReference type="Pfam" id="PF10677">
    <property type="entry name" value="DUF2490"/>
    <property type="match status" value="1"/>
</dbReference>